<dbReference type="InParanoid" id="B0DQU5"/>
<protein>
    <submittedName>
        <fullName evidence="3">Predicted protein</fullName>
    </submittedName>
</protein>
<evidence type="ECO:0000313" key="3">
    <source>
        <dbReference type="EMBL" id="EDR03090.1"/>
    </source>
</evidence>
<dbReference type="GeneID" id="6081953"/>
<feature type="region of interest" description="Disordered" evidence="1">
    <location>
        <begin position="59"/>
        <end position="100"/>
    </location>
</feature>
<feature type="domain" description="HMG" evidence="2">
    <location>
        <begin position="403"/>
        <end position="526"/>
    </location>
</feature>
<dbReference type="KEGG" id="lbc:LACBIDRAFT_307726"/>
<feature type="compositionally biased region" description="Basic and acidic residues" evidence="1">
    <location>
        <begin position="73"/>
        <end position="95"/>
    </location>
</feature>
<dbReference type="RefSeq" id="XP_001886231.1">
    <property type="nucleotide sequence ID" value="XM_001886196.1"/>
</dbReference>
<reference evidence="3 4" key="1">
    <citation type="journal article" date="2008" name="Nature">
        <title>The genome of Laccaria bicolor provides insights into mycorrhizal symbiosis.</title>
        <authorList>
            <person name="Martin F."/>
            <person name="Aerts A."/>
            <person name="Ahren D."/>
            <person name="Brun A."/>
            <person name="Danchin E.G.J."/>
            <person name="Duchaussoy F."/>
            <person name="Gibon J."/>
            <person name="Kohler A."/>
            <person name="Lindquist E."/>
            <person name="Pereda V."/>
            <person name="Salamov A."/>
            <person name="Shapiro H.J."/>
            <person name="Wuyts J."/>
            <person name="Blaudez D."/>
            <person name="Buee M."/>
            <person name="Brokstein P."/>
            <person name="Canbaeck B."/>
            <person name="Cohen D."/>
            <person name="Courty P.E."/>
            <person name="Coutinho P.M."/>
            <person name="Delaruelle C."/>
            <person name="Detter J.C."/>
            <person name="Deveau A."/>
            <person name="DiFazio S."/>
            <person name="Duplessis S."/>
            <person name="Fraissinet-Tachet L."/>
            <person name="Lucic E."/>
            <person name="Frey-Klett P."/>
            <person name="Fourrey C."/>
            <person name="Feussner I."/>
            <person name="Gay G."/>
            <person name="Grimwood J."/>
            <person name="Hoegger P.J."/>
            <person name="Jain P."/>
            <person name="Kilaru S."/>
            <person name="Labbe J."/>
            <person name="Lin Y.C."/>
            <person name="Legue V."/>
            <person name="Le Tacon F."/>
            <person name="Marmeisse R."/>
            <person name="Melayah D."/>
            <person name="Montanini B."/>
            <person name="Muratet M."/>
            <person name="Nehls U."/>
            <person name="Niculita-Hirzel H."/>
            <person name="Oudot-Le Secq M.P."/>
            <person name="Peter M."/>
            <person name="Quesneville H."/>
            <person name="Rajashekar B."/>
            <person name="Reich M."/>
            <person name="Rouhier N."/>
            <person name="Schmutz J."/>
            <person name="Yin T."/>
            <person name="Chalot M."/>
            <person name="Henrissat B."/>
            <person name="Kuees U."/>
            <person name="Lucas S."/>
            <person name="Van de Peer Y."/>
            <person name="Podila G.K."/>
            <person name="Polle A."/>
            <person name="Pukkila P.J."/>
            <person name="Richardson P.M."/>
            <person name="Rouze P."/>
            <person name="Sanders I.R."/>
            <person name="Stajich J.E."/>
            <person name="Tunlid A."/>
            <person name="Tuskan G."/>
            <person name="Grigoriev I.V."/>
        </authorList>
    </citation>
    <scope>NUCLEOTIDE SEQUENCE [LARGE SCALE GENOMIC DNA]</scope>
    <source>
        <strain evidence="4">S238N-H82 / ATCC MYA-4686</strain>
    </source>
</reference>
<dbReference type="EMBL" id="DS547126">
    <property type="protein sequence ID" value="EDR03090.1"/>
    <property type="molecule type" value="Genomic_DNA"/>
</dbReference>
<dbReference type="AlphaFoldDB" id="B0DQU5"/>
<organism evidence="4">
    <name type="scientific">Laccaria bicolor (strain S238N-H82 / ATCC MYA-4686)</name>
    <name type="common">Bicoloured deceiver</name>
    <name type="synonym">Laccaria laccata var. bicolor</name>
    <dbReference type="NCBI Taxonomy" id="486041"/>
    <lineage>
        <taxon>Eukaryota</taxon>
        <taxon>Fungi</taxon>
        <taxon>Dikarya</taxon>
        <taxon>Basidiomycota</taxon>
        <taxon>Agaricomycotina</taxon>
        <taxon>Agaricomycetes</taxon>
        <taxon>Agaricomycetidae</taxon>
        <taxon>Agaricales</taxon>
        <taxon>Agaricineae</taxon>
        <taxon>Hydnangiaceae</taxon>
        <taxon>Laccaria</taxon>
    </lineage>
</organism>
<evidence type="ECO:0000256" key="1">
    <source>
        <dbReference type="SAM" id="MobiDB-lite"/>
    </source>
</evidence>
<dbReference type="InterPro" id="IPR040648">
    <property type="entry name" value="HMGXB3_CxC4"/>
</dbReference>
<dbReference type="PANTHER" id="PTHR34305:SF1">
    <property type="entry name" value="SWIM-TYPE DOMAIN-CONTAINING PROTEIN"/>
    <property type="match status" value="1"/>
</dbReference>
<sequence length="1008" mass="112904">MTLKKVETHNFVTSLSHKTAMSDRSNKKRIRLAPPLKREIAAIRLPVPDGQIFGLTSHEANAGGLGTPRRGKRGLDGKQRVKQMDLTRRKGKDAEASSQNTTADIGETAVLDMQQMDTAVLEIMDTAETMGDDESRRKNMELTEEQPSHANALSNSEWPNINSDCTEEAYSAYVDGVFDDELPFYPLTPTIFVVAGWSERTLMCNTHWYHLQVTGIGDELVVVCMCPVAKAKIDGVGLDCVHTHFILEFIDVKFPPEGDVDPVYNDHEVILYSRHKQNNSPNLEWVNYFSVPSSDKNQTSLKSRAIVQYVGNDDGNGDWWCSRDSGQQCAHTAACYSLLTLGDGTGHGKIRNIAKRPRRRDRRENSVSYLPIPPPIWARISTDPEFPAMGPPLDSQGIPVAISLILGATCCCSSPRPTIDEARATKMQSCVVYTSNGATETMVEVQQCRVCSRRQIGPDCRDLGIFNYNNKVLFTHALLNDFTNNYTISETPITAWVTSRRRHYQVMQSLLPFASVEMFSLAWFSFVKLQEFIGDMRCPVCGPTPEDTIWDGVTLAYGEKHLLPSLSPPTTVSDSAPQKDSRYIATQQAIPGRTLRDTIRKICHQSVKGLLSQTINKFSIEGLDSEDDDNDMSEMENKRLQKLQKQVAKKIEDFNEWLATIPLILDGLSNVSSGLKDLFQTEFGVFTLREGIEPDIAYRRLFLNLAAEESVLQMANRLALQDLLIFIEDPTIKNASALTRIPALCAALLHKFTTLKSASSALLTICGWLYNRGRDVFMSLVKHNGQVPTVDLELVFPEDEWIETGCHYSLPQIRQCPSYPSLHHDLRGDNGKRGTKCSKYWSLYGKQNLTGGLMCVWCTHSICYGFHCIPNGEGRNDVFSPIITRWVKAPKRIIYDFACALGPYCMTREPLFFADTLFAVDDFHAKDHTKCSSAAFLSSYCNVDPRLKKVNSSAAECGNSGIKRIRKSVRYMSQDRAIIFTKVFLSIWNRLRIQGLEHAAGKNMGGKV</sequence>
<feature type="region of interest" description="Disordered" evidence="1">
    <location>
        <begin position="130"/>
        <end position="158"/>
    </location>
</feature>
<accession>B0DQU5</accession>
<dbReference type="HOGENOM" id="CLU_017505_0_0_1"/>
<keyword evidence="4" id="KW-1185">Reference proteome</keyword>
<dbReference type="Pfam" id="PF18717">
    <property type="entry name" value="CxC4"/>
    <property type="match status" value="1"/>
</dbReference>
<dbReference type="Proteomes" id="UP000001194">
    <property type="component" value="Unassembled WGS sequence"/>
</dbReference>
<evidence type="ECO:0000259" key="2">
    <source>
        <dbReference type="Pfam" id="PF18717"/>
    </source>
</evidence>
<evidence type="ECO:0000313" key="4">
    <source>
        <dbReference type="Proteomes" id="UP000001194"/>
    </source>
</evidence>
<dbReference type="OrthoDB" id="5598737at2759"/>
<dbReference type="PANTHER" id="PTHR34305">
    <property type="entry name" value="EXPRESSED PROTEIN"/>
    <property type="match status" value="1"/>
</dbReference>
<name>B0DQU5_LACBS</name>
<feature type="compositionally biased region" description="Polar residues" evidence="1">
    <location>
        <begin position="148"/>
        <end position="158"/>
    </location>
</feature>
<proteinExistence type="predicted"/>
<gene>
    <name evidence="3" type="ORF">LACBIDRAFT_307726</name>
</gene>